<reference evidence="1" key="1">
    <citation type="journal article" date="2012" name="Nature">
        <title>The tomato genome sequence provides insights into fleshy fruit evolution.</title>
        <authorList>
            <consortium name="Tomato Genome Consortium"/>
        </authorList>
    </citation>
    <scope>NUCLEOTIDE SEQUENCE [LARGE SCALE GENOMIC DNA]</scope>
    <source>
        <strain evidence="1">cv. Heinz 1706</strain>
    </source>
</reference>
<dbReference type="Gramene" id="Solyc07g063145.1.1">
    <property type="protein sequence ID" value="Solyc07g063145.1.1"/>
    <property type="gene ID" value="Solyc07g063145.1"/>
</dbReference>
<organism evidence="1">
    <name type="scientific">Solanum lycopersicum</name>
    <name type="common">Tomato</name>
    <name type="synonym">Lycopersicon esculentum</name>
    <dbReference type="NCBI Taxonomy" id="4081"/>
    <lineage>
        <taxon>Eukaryota</taxon>
        <taxon>Viridiplantae</taxon>
        <taxon>Streptophyta</taxon>
        <taxon>Embryophyta</taxon>
        <taxon>Tracheophyta</taxon>
        <taxon>Spermatophyta</taxon>
        <taxon>Magnoliopsida</taxon>
        <taxon>eudicotyledons</taxon>
        <taxon>Gunneridae</taxon>
        <taxon>Pentapetalae</taxon>
        <taxon>asterids</taxon>
        <taxon>lamiids</taxon>
        <taxon>Solanales</taxon>
        <taxon>Solanaceae</taxon>
        <taxon>Solanoideae</taxon>
        <taxon>Solaneae</taxon>
        <taxon>Solanum</taxon>
        <taxon>Solanum subgen. Lycopersicon</taxon>
    </lineage>
</organism>
<proteinExistence type="predicted"/>
<keyword evidence="2" id="KW-1185">Reference proteome</keyword>
<dbReference type="AlphaFoldDB" id="A0A3Q7HHK0"/>
<sequence length="111" mass="12714">MSSHSKLILKTQNSRSWLSVIFLLFHAHFGNEIKSIYQTDTHSFPKENNIAIDIHLPNPKNVTDKCDQLESQKTLNSPFQLSLYLQSITSTIILKFEAIRDGRGENVQELT</sequence>
<dbReference type="Proteomes" id="UP000004994">
    <property type="component" value="Chromosome 7"/>
</dbReference>
<dbReference type="EnsemblPlants" id="Solyc07g063145.1.1">
    <property type="protein sequence ID" value="Solyc07g063145.1.1"/>
    <property type="gene ID" value="Solyc07g063145.1"/>
</dbReference>
<evidence type="ECO:0000313" key="2">
    <source>
        <dbReference type="Proteomes" id="UP000004994"/>
    </source>
</evidence>
<protein>
    <submittedName>
        <fullName evidence="1">Uncharacterized protein</fullName>
    </submittedName>
</protein>
<name>A0A3Q7HHK0_SOLLC</name>
<reference evidence="1" key="2">
    <citation type="submission" date="2019-01" db="UniProtKB">
        <authorList>
            <consortium name="EnsemblPlants"/>
        </authorList>
    </citation>
    <scope>IDENTIFICATION</scope>
    <source>
        <strain evidence="1">cv. Heinz 1706</strain>
    </source>
</reference>
<accession>A0A3Q7HHK0</accession>
<evidence type="ECO:0000313" key="1">
    <source>
        <dbReference type="EnsemblPlants" id="Solyc07g063145.1.1"/>
    </source>
</evidence>
<dbReference type="InParanoid" id="A0A3Q7HHK0"/>